<organism evidence="1 2">
    <name type="scientific">Stephania yunnanensis</name>
    <dbReference type="NCBI Taxonomy" id="152371"/>
    <lineage>
        <taxon>Eukaryota</taxon>
        <taxon>Viridiplantae</taxon>
        <taxon>Streptophyta</taxon>
        <taxon>Embryophyta</taxon>
        <taxon>Tracheophyta</taxon>
        <taxon>Spermatophyta</taxon>
        <taxon>Magnoliopsida</taxon>
        <taxon>Ranunculales</taxon>
        <taxon>Menispermaceae</taxon>
        <taxon>Menispermoideae</taxon>
        <taxon>Cissampelideae</taxon>
        <taxon>Stephania</taxon>
    </lineage>
</organism>
<name>A0AAP0PNW5_9MAGN</name>
<dbReference type="AlphaFoldDB" id="A0AAP0PNW5"/>
<proteinExistence type="predicted"/>
<comment type="caution">
    <text evidence="1">The sequence shown here is derived from an EMBL/GenBank/DDBJ whole genome shotgun (WGS) entry which is preliminary data.</text>
</comment>
<evidence type="ECO:0000313" key="2">
    <source>
        <dbReference type="Proteomes" id="UP001420932"/>
    </source>
</evidence>
<dbReference type="EMBL" id="JBBNAF010000004">
    <property type="protein sequence ID" value="KAK9150967.1"/>
    <property type="molecule type" value="Genomic_DNA"/>
</dbReference>
<protein>
    <submittedName>
        <fullName evidence="1">Uncharacterized protein</fullName>
    </submittedName>
</protein>
<dbReference type="Proteomes" id="UP001420932">
    <property type="component" value="Unassembled WGS sequence"/>
</dbReference>
<accession>A0AAP0PNW5</accession>
<sequence length="55" mass="6413">MQRVARWERPNVYICLIHFMKSDKSFTLAVNLSQPSSISQEWKMSLGPPSLTFRV</sequence>
<gene>
    <name evidence="1" type="ORF">Syun_009276</name>
</gene>
<keyword evidence="2" id="KW-1185">Reference proteome</keyword>
<evidence type="ECO:0000313" key="1">
    <source>
        <dbReference type="EMBL" id="KAK9150967.1"/>
    </source>
</evidence>
<reference evidence="1 2" key="1">
    <citation type="submission" date="2024-01" db="EMBL/GenBank/DDBJ databases">
        <title>Genome assemblies of Stephania.</title>
        <authorList>
            <person name="Yang L."/>
        </authorList>
    </citation>
    <scope>NUCLEOTIDE SEQUENCE [LARGE SCALE GENOMIC DNA]</scope>
    <source>
        <strain evidence="1">YNDBR</strain>
        <tissue evidence="1">Leaf</tissue>
    </source>
</reference>